<name>A0A0N4V414_ENTVE</name>
<protein>
    <submittedName>
        <fullName evidence="3">Vacuolar protein sorting-associated protein 28 homolog</fullName>
    </submittedName>
</protein>
<dbReference type="Proteomes" id="UP000274131">
    <property type="component" value="Unassembled WGS sequence"/>
</dbReference>
<evidence type="ECO:0000313" key="1">
    <source>
        <dbReference type="EMBL" id="VDD89781.1"/>
    </source>
</evidence>
<dbReference type="WBParaSite" id="EVEC_0000482401-mRNA-1">
    <property type="protein sequence ID" value="EVEC_0000482401-mRNA-1"/>
    <property type="gene ID" value="EVEC_0000482401"/>
</dbReference>
<evidence type="ECO:0000313" key="2">
    <source>
        <dbReference type="Proteomes" id="UP000274131"/>
    </source>
</evidence>
<gene>
    <name evidence="1" type="ORF">EVEC_LOCUS4532</name>
</gene>
<evidence type="ECO:0000313" key="3">
    <source>
        <dbReference type="WBParaSite" id="EVEC_0000482401-mRNA-1"/>
    </source>
</evidence>
<reference evidence="3" key="1">
    <citation type="submission" date="2017-02" db="UniProtKB">
        <authorList>
            <consortium name="WormBaseParasite"/>
        </authorList>
    </citation>
    <scope>IDENTIFICATION</scope>
</reference>
<keyword evidence="2" id="KW-1185">Reference proteome</keyword>
<organism evidence="3">
    <name type="scientific">Enterobius vermicularis</name>
    <name type="common">Human pinworm</name>
    <dbReference type="NCBI Taxonomy" id="51028"/>
    <lineage>
        <taxon>Eukaryota</taxon>
        <taxon>Metazoa</taxon>
        <taxon>Ecdysozoa</taxon>
        <taxon>Nematoda</taxon>
        <taxon>Chromadorea</taxon>
        <taxon>Rhabditida</taxon>
        <taxon>Spirurina</taxon>
        <taxon>Oxyuridomorpha</taxon>
        <taxon>Oxyuroidea</taxon>
        <taxon>Oxyuridae</taxon>
        <taxon>Enterobius</taxon>
    </lineage>
</organism>
<dbReference type="AlphaFoldDB" id="A0A0N4V414"/>
<dbReference type="EMBL" id="UXUI01007885">
    <property type="protein sequence ID" value="VDD89781.1"/>
    <property type="molecule type" value="Genomic_DNA"/>
</dbReference>
<proteinExistence type="predicted"/>
<reference evidence="1 2" key="2">
    <citation type="submission" date="2018-10" db="EMBL/GenBank/DDBJ databases">
        <authorList>
            <consortium name="Pathogen Informatics"/>
        </authorList>
    </citation>
    <scope>NUCLEOTIDE SEQUENCE [LARGE SCALE GENOMIC DNA]</scope>
</reference>
<sequence>MLNNVAEAVSMIQLIVLKFFNSCGRERIFQMDDKLSLIKNLLLEVCNLEDANPSVFAQSSEAQTIAKDVIHKLTLLKSVMEEHTPTSSLKSFSSSSSSTYERINLAERSRKMFQLSFSQPLTGVILEDMNERELEQAAREAYDQNHLARCIRIIDKILSKQQEISREIFLLCHNSYKQTLDASCGEVESEKICKWWLNFLEQSKIRGTDPDDDAEITDCRTECLWEYLRRNFTDEEKFDLFTKIMNMQLDACETAAVSFRPFDSRYLNRVLKICQTINSYYNEFSVAEQLPTCVEEGLELARLGVDSAKLDVKEYAREAGLAGNDFKEDIYYIESASLIKEIDGLLAKFLNDELHHSDTESDCFISSEEGNAEVESVQNDSNTVTEFSETATLSEKLLDDALSGDENEYYITRM</sequence>
<accession>A0A0N4V414</accession>